<name>A0AAW1S469_9CHLO</name>
<gene>
    <name evidence="9" type="ORF">WJX84_000155</name>
</gene>
<accession>A0AAW1S469</accession>
<dbReference type="EMBL" id="JALJOV010001798">
    <property type="protein sequence ID" value="KAK9840712.1"/>
    <property type="molecule type" value="Genomic_DNA"/>
</dbReference>
<comment type="caution">
    <text evidence="9">The sequence shown here is derived from an EMBL/GenBank/DDBJ whole genome shotgun (WGS) entry which is preliminary data.</text>
</comment>
<feature type="transmembrane region" description="Helical" evidence="7">
    <location>
        <begin position="271"/>
        <end position="290"/>
    </location>
</feature>
<proteinExistence type="predicted"/>
<feature type="transmembrane region" description="Helical" evidence="7">
    <location>
        <begin position="337"/>
        <end position="363"/>
    </location>
</feature>
<dbReference type="InterPro" id="IPR026082">
    <property type="entry name" value="ABCA"/>
</dbReference>
<keyword evidence="2" id="KW-0813">Transport</keyword>
<keyword evidence="10" id="KW-1185">Reference proteome</keyword>
<dbReference type="GO" id="GO:0016020">
    <property type="term" value="C:membrane"/>
    <property type="evidence" value="ECO:0007669"/>
    <property type="project" value="UniProtKB-SubCell"/>
</dbReference>
<keyword evidence="3 7" id="KW-0812">Transmembrane</keyword>
<evidence type="ECO:0000256" key="4">
    <source>
        <dbReference type="ARBA" id="ARBA00022737"/>
    </source>
</evidence>
<dbReference type="PANTHER" id="PTHR19229:SF36">
    <property type="entry name" value="ATP-BINDING CASSETTE SUB-FAMILY A MEMBER 2"/>
    <property type="match status" value="1"/>
</dbReference>
<evidence type="ECO:0000256" key="3">
    <source>
        <dbReference type="ARBA" id="ARBA00022692"/>
    </source>
</evidence>
<evidence type="ECO:0000256" key="2">
    <source>
        <dbReference type="ARBA" id="ARBA00022448"/>
    </source>
</evidence>
<keyword evidence="5 7" id="KW-1133">Transmembrane helix</keyword>
<dbReference type="Proteomes" id="UP001485043">
    <property type="component" value="Unassembled WGS sequence"/>
</dbReference>
<feature type="transmembrane region" description="Helical" evidence="7">
    <location>
        <begin position="296"/>
        <end position="316"/>
    </location>
</feature>
<evidence type="ECO:0000256" key="1">
    <source>
        <dbReference type="ARBA" id="ARBA00004141"/>
    </source>
</evidence>
<dbReference type="AlphaFoldDB" id="A0AAW1S469"/>
<dbReference type="Pfam" id="PF12698">
    <property type="entry name" value="ABC2_membrane_3"/>
    <property type="match status" value="1"/>
</dbReference>
<dbReference type="GO" id="GO:0005319">
    <property type="term" value="F:lipid transporter activity"/>
    <property type="evidence" value="ECO:0007669"/>
    <property type="project" value="TreeGrafter"/>
</dbReference>
<evidence type="ECO:0000313" key="9">
    <source>
        <dbReference type="EMBL" id="KAK9840712.1"/>
    </source>
</evidence>
<feature type="transmembrane region" description="Helical" evidence="7">
    <location>
        <begin position="203"/>
        <end position="232"/>
    </location>
</feature>
<evidence type="ECO:0000256" key="5">
    <source>
        <dbReference type="ARBA" id="ARBA00022989"/>
    </source>
</evidence>
<evidence type="ECO:0000256" key="7">
    <source>
        <dbReference type="SAM" id="Phobius"/>
    </source>
</evidence>
<evidence type="ECO:0000256" key="6">
    <source>
        <dbReference type="ARBA" id="ARBA00023136"/>
    </source>
</evidence>
<dbReference type="InterPro" id="IPR013525">
    <property type="entry name" value="ABC2_TM"/>
</dbReference>
<organism evidence="9 10">
    <name type="scientific">Apatococcus fuscideae</name>
    <dbReference type="NCBI Taxonomy" id="2026836"/>
    <lineage>
        <taxon>Eukaryota</taxon>
        <taxon>Viridiplantae</taxon>
        <taxon>Chlorophyta</taxon>
        <taxon>core chlorophytes</taxon>
        <taxon>Trebouxiophyceae</taxon>
        <taxon>Chlorellales</taxon>
        <taxon>Chlorellaceae</taxon>
        <taxon>Apatococcus</taxon>
    </lineage>
</organism>
<feature type="transmembrane region" description="Helical" evidence="7">
    <location>
        <begin position="25"/>
        <end position="47"/>
    </location>
</feature>
<evidence type="ECO:0000313" key="10">
    <source>
        <dbReference type="Proteomes" id="UP001485043"/>
    </source>
</evidence>
<reference evidence="9 10" key="1">
    <citation type="journal article" date="2024" name="Nat. Commun.">
        <title>Phylogenomics reveals the evolutionary origins of lichenization in chlorophyte algae.</title>
        <authorList>
            <person name="Puginier C."/>
            <person name="Libourel C."/>
            <person name="Otte J."/>
            <person name="Skaloud P."/>
            <person name="Haon M."/>
            <person name="Grisel S."/>
            <person name="Petersen M."/>
            <person name="Berrin J.G."/>
            <person name="Delaux P.M."/>
            <person name="Dal Grande F."/>
            <person name="Keller J."/>
        </authorList>
    </citation>
    <scope>NUCLEOTIDE SEQUENCE [LARGE SCALE GENOMIC DNA]</scope>
    <source>
        <strain evidence="9 10">SAG 2523</strain>
    </source>
</reference>
<dbReference type="GO" id="GO:0140359">
    <property type="term" value="F:ABC-type transporter activity"/>
    <property type="evidence" value="ECO:0007669"/>
    <property type="project" value="InterPro"/>
</dbReference>
<evidence type="ECO:0000259" key="8">
    <source>
        <dbReference type="Pfam" id="PF12698"/>
    </source>
</evidence>
<feature type="transmembrane region" description="Helical" evidence="7">
    <location>
        <begin position="238"/>
        <end position="259"/>
    </location>
</feature>
<sequence>MTQAGALLRKNFLLQTRSKRSRVGLGGWGSFVFELLTPAAFFLLLCIPKQYLKPIHTPLQAFPPLDLDVYNFPNDYQGAAARYGGGLAHILYAPNTTEEAADAARAFASALGANGPSITYNPRPLPAGMRTLPASSHPSTWRDNASTDRRVWSERPGVLPVNVEVAFKAYPRPKGIFDLASAAAGEKELRLREGMKIFGLQDVAYWSSWAATYFGQLAISGVLCALVCMYPFAHSSFFLVLILLWLITAALIAFAFFISTFFNAARVAGQVAVIVYIASVAPGLIVSELQPLGGRWWYVACLFPPACLNQFAFAIIRWESVQRGLTLDTWRIPITPIYEFSTLSIILTLTLDIFLFGALTWYFDKVWPGEFGQPLPWHFVFQPSYWSRGKDAAGASPAEQQAVAHQLQSST</sequence>
<protein>
    <recommendedName>
        <fullName evidence="8">ABC-2 type transporter transmembrane domain-containing protein</fullName>
    </recommendedName>
</protein>
<keyword evidence="6 7" id="KW-0472">Membrane</keyword>
<feature type="domain" description="ABC-2 type transporter transmembrane" evidence="8">
    <location>
        <begin position="180"/>
        <end position="362"/>
    </location>
</feature>
<keyword evidence="4" id="KW-0677">Repeat</keyword>
<feature type="non-terminal residue" evidence="9">
    <location>
        <position position="411"/>
    </location>
</feature>
<comment type="subcellular location">
    <subcellularLocation>
        <location evidence="1">Membrane</location>
        <topology evidence="1">Multi-pass membrane protein</topology>
    </subcellularLocation>
</comment>
<dbReference type="PANTHER" id="PTHR19229">
    <property type="entry name" value="ATP-BINDING CASSETTE TRANSPORTER SUBFAMILY A ABCA"/>
    <property type="match status" value="1"/>
</dbReference>